<dbReference type="PROSITE" id="PS01228">
    <property type="entry name" value="COF_1"/>
    <property type="match status" value="1"/>
</dbReference>
<sequence>MRKLIREKVSIISIKLVAIDVDGTLVNSEKKLTATVKAAINAAKQKQIKIVICTGRPYSGVESLLEELGLQEQAEQYVICFGGALVQSTNGQIIQLRRLAAESYLKLEALTQTLQLHFQAVTSDRIYTSNRNISRYTVYESLITKQELAYRTPNEVANEDLIKAMIVDEQPKIEALIQSDSAFLALRNGINFCQSSPNYIEINAFGVNKGSALEVLCQYLKLTPIEVMAIGDQGNDLSMFKYAGLSVAMGNATSAAKKAALIETDDNDHDGVATAIKRFCLEDMVNLSD</sequence>
<dbReference type="EMBL" id="JAIULA010000001">
    <property type="protein sequence ID" value="MCP0885720.1"/>
    <property type="molecule type" value="Genomic_DNA"/>
</dbReference>
<dbReference type="Pfam" id="PF08282">
    <property type="entry name" value="Hydrolase_3"/>
    <property type="match status" value="1"/>
</dbReference>
<proteinExistence type="predicted"/>
<protein>
    <submittedName>
        <fullName evidence="1">Cof-type HAD-IIB family hydrolase</fullName>
    </submittedName>
</protein>
<dbReference type="SFLD" id="SFLDS00003">
    <property type="entry name" value="Haloacid_Dehalogenase"/>
    <property type="match status" value="1"/>
</dbReference>
<dbReference type="InterPro" id="IPR023214">
    <property type="entry name" value="HAD_sf"/>
</dbReference>
<dbReference type="InterPro" id="IPR006379">
    <property type="entry name" value="HAD-SF_hydro_IIB"/>
</dbReference>
<dbReference type="SUPFAM" id="SSF56784">
    <property type="entry name" value="HAD-like"/>
    <property type="match status" value="1"/>
</dbReference>
<dbReference type="Gene3D" id="3.40.50.1000">
    <property type="entry name" value="HAD superfamily/HAD-like"/>
    <property type="match status" value="1"/>
</dbReference>
<dbReference type="SFLD" id="SFLDG01140">
    <property type="entry name" value="C2.B:_Phosphomannomutase_and_P"/>
    <property type="match status" value="1"/>
</dbReference>
<evidence type="ECO:0000313" key="2">
    <source>
        <dbReference type="Proteomes" id="UP001139006"/>
    </source>
</evidence>
<dbReference type="NCBIfam" id="TIGR00099">
    <property type="entry name" value="Cof-subfamily"/>
    <property type="match status" value="1"/>
</dbReference>
<dbReference type="NCBIfam" id="TIGR01484">
    <property type="entry name" value="HAD-SF-IIB"/>
    <property type="match status" value="1"/>
</dbReference>
<dbReference type="PANTHER" id="PTHR10000:SF8">
    <property type="entry name" value="HAD SUPERFAMILY HYDROLASE-LIKE, TYPE 3"/>
    <property type="match status" value="1"/>
</dbReference>
<dbReference type="SFLD" id="SFLDG01144">
    <property type="entry name" value="C2.B.4:_PGP_Like"/>
    <property type="match status" value="1"/>
</dbReference>
<reference evidence="1 2" key="1">
    <citation type="journal article" date="2023" name="Int. J. Syst. Evol. Microbiol.">
        <title>Ligilactobacillus ubinensis sp. nov., a novel species isolated from the wild ferment of a durian fruit (Durio zibethinus).</title>
        <authorList>
            <person name="Heng Y.C."/>
            <person name="Menon N."/>
            <person name="Chen B."/>
            <person name="Loo B.Z.L."/>
            <person name="Wong G.W.J."/>
            <person name="Lim A.C.H."/>
            <person name="Silvaraju S."/>
            <person name="Kittelmann S."/>
        </authorList>
    </citation>
    <scope>NUCLEOTIDE SEQUENCE [LARGE SCALE GENOMIC DNA]</scope>
    <source>
        <strain evidence="1 2">WILCCON 0076</strain>
    </source>
</reference>
<dbReference type="Gene3D" id="3.30.1240.10">
    <property type="match status" value="1"/>
</dbReference>
<accession>A0A9X2JKE3</accession>
<keyword evidence="1" id="KW-0378">Hydrolase</keyword>
<gene>
    <name evidence="1" type="ORF">LB941_00040</name>
</gene>
<evidence type="ECO:0000313" key="1">
    <source>
        <dbReference type="EMBL" id="MCP0885720.1"/>
    </source>
</evidence>
<comment type="caution">
    <text evidence="1">The sequence shown here is derived from an EMBL/GenBank/DDBJ whole genome shotgun (WGS) entry which is preliminary data.</text>
</comment>
<dbReference type="CDD" id="cd07516">
    <property type="entry name" value="HAD_Pase"/>
    <property type="match status" value="1"/>
</dbReference>
<dbReference type="GO" id="GO:0016791">
    <property type="term" value="F:phosphatase activity"/>
    <property type="evidence" value="ECO:0007669"/>
    <property type="project" value="TreeGrafter"/>
</dbReference>
<dbReference type="Proteomes" id="UP001139006">
    <property type="component" value="Unassembled WGS sequence"/>
</dbReference>
<dbReference type="InterPro" id="IPR036412">
    <property type="entry name" value="HAD-like_sf"/>
</dbReference>
<organism evidence="1 2">
    <name type="scientific">Ligilactobacillus ubinensis</name>
    <dbReference type="NCBI Taxonomy" id="2876789"/>
    <lineage>
        <taxon>Bacteria</taxon>
        <taxon>Bacillati</taxon>
        <taxon>Bacillota</taxon>
        <taxon>Bacilli</taxon>
        <taxon>Lactobacillales</taxon>
        <taxon>Lactobacillaceae</taxon>
        <taxon>Ligilactobacillus</taxon>
    </lineage>
</organism>
<dbReference type="InterPro" id="IPR000150">
    <property type="entry name" value="Cof"/>
</dbReference>
<dbReference type="PROSITE" id="PS01229">
    <property type="entry name" value="COF_2"/>
    <property type="match status" value="1"/>
</dbReference>
<name>A0A9X2JKE3_9LACO</name>
<dbReference type="PANTHER" id="PTHR10000">
    <property type="entry name" value="PHOSPHOSERINE PHOSPHATASE"/>
    <property type="match status" value="1"/>
</dbReference>
<dbReference type="GO" id="GO:0000287">
    <property type="term" value="F:magnesium ion binding"/>
    <property type="evidence" value="ECO:0007669"/>
    <property type="project" value="TreeGrafter"/>
</dbReference>
<keyword evidence="2" id="KW-1185">Reference proteome</keyword>
<dbReference type="GO" id="GO:0005829">
    <property type="term" value="C:cytosol"/>
    <property type="evidence" value="ECO:0007669"/>
    <property type="project" value="TreeGrafter"/>
</dbReference>
<dbReference type="AlphaFoldDB" id="A0A9X2JKE3"/>